<dbReference type="STRING" id="435830.HMPREF0045_00080"/>
<dbReference type="OrthoDB" id="9891020at2"/>
<dbReference type="Proteomes" id="UP000003822">
    <property type="component" value="Unassembled WGS sequence"/>
</dbReference>
<gene>
    <name evidence="1" type="ORF">HMPREF0045_00080</name>
</gene>
<keyword evidence="2" id="KW-1185">Reference proteome</keyword>
<dbReference type="EMBL" id="ACRN01000001">
    <property type="protein sequence ID" value="EHM89415.1"/>
    <property type="molecule type" value="Genomic_DNA"/>
</dbReference>
<name>G9PDJ7_9ACTO</name>
<dbReference type="RefSeq" id="WP_005984432.1">
    <property type="nucleotide sequence ID" value="NZ_JH470338.1"/>
</dbReference>
<evidence type="ECO:0000313" key="2">
    <source>
        <dbReference type="Proteomes" id="UP000003822"/>
    </source>
</evidence>
<dbReference type="HOGENOM" id="CLU_3075771_0_0_11"/>
<accession>G9PDJ7</accession>
<comment type="caution">
    <text evidence="1">The sequence shown here is derived from an EMBL/GenBank/DDBJ whole genome shotgun (WGS) entry which is preliminary data.</text>
</comment>
<sequence length="52" mass="5607">MVKPVIGTGIKLGKPRVEVDHSRPINKNAEQFDGTVRKGESVVESISAVFSV</sequence>
<dbReference type="AlphaFoldDB" id="G9PDJ7"/>
<evidence type="ECO:0000313" key="1">
    <source>
        <dbReference type="EMBL" id="EHM89415.1"/>
    </source>
</evidence>
<organism evidence="1 2">
    <name type="scientific">Actinomyces graevenitzii C83</name>
    <dbReference type="NCBI Taxonomy" id="435830"/>
    <lineage>
        <taxon>Bacteria</taxon>
        <taxon>Bacillati</taxon>
        <taxon>Actinomycetota</taxon>
        <taxon>Actinomycetes</taxon>
        <taxon>Actinomycetales</taxon>
        <taxon>Actinomycetaceae</taxon>
        <taxon>Actinomyces</taxon>
    </lineage>
</organism>
<protein>
    <submittedName>
        <fullName evidence="1">Uncharacterized protein</fullName>
    </submittedName>
</protein>
<proteinExistence type="predicted"/>
<reference evidence="1 2" key="1">
    <citation type="submission" date="2011-10" db="EMBL/GenBank/DDBJ databases">
        <title>The Genome Sequence of Actinomyces graevenitzii C83.</title>
        <authorList>
            <consortium name="The Broad Institute Genome Sequencing Platform"/>
            <consortium name="The Broad Institute Genome Sequencing Center for Infectious Disease"/>
            <person name="Earl A."/>
            <person name="Ward D."/>
            <person name="Feldgarden M."/>
            <person name="Gevers D."/>
            <person name="Sibley C.D."/>
            <person name="Field T.R."/>
            <person name="Grinwis M."/>
            <person name="Eshaghurshan C.S."/>
            <person name="Surette M.G."/>
            <person name="Young S.K."/>
            <person name="Zeng Q."/>
            <person name="Gargeya S."/>
            <person name="Fitzgerald M."/>
            <person name="Haas B."/>
            <person name="Abouelleil A."/>
            <person name="Alvarado L."/>
            <person name="Arachchi H.M."/>
            <person name="Berlin A."/>
            <person name="Brown A."/>
            <person name="Chapman S.B."/>
            <person name="Chen Z."/>
            <person name="Dunbar C."/>
            <person name="Freedman E."/>
            <person name="Gearin G."/>
            <person name="Goldberg J."/>
            <person name="Griggs A."/>
            <person name="Gujja S."/>
            <person name="Heiman D."/>
            <person name="Howarth C."/>
            <person name="Larson L."/>
            <person name="Lui A."/>
            <person name="MacDonald P.J.P."/>
            <person name="Montmayeur A."/>
            <person name="Murphy C."/>
            <person name="Neiman D."/>
            <person name="Pearson M."/>
            <person name="Priest M."/>
            <person name="Roberts A."/>
            <person name="Saif S."/>
            <person name="Shea T."/>
            <person name="Shenoy N."/>
            <person name="Sisk P."/>
            <person name="Stolte C."/>
            <person name="Sykes S."/>
            <person name="Wortman J."/>
            <person name="Nusbaum C."/>
            <person name="Birren B."/>
        </authorList>
    </citation>
    <scope>NUCLEOTIDE SEQUENCE [LARGE SCALE GENOMIC DNA]</scope>
    <source>
        <strain evidence="1 2">C83</strain>
    </source>
</reference>